<gene>
    <name evidence="2" type="ORF">E2C01_060614</name>
</gene>
<comment type="caution">
    <text evidence="2">The sequence shown here is derived from an EMBL/GenBank/DDBJ whole genome shotgun (WGS) entry which is preliminary data.</text>
</comment>
<keyword evidence="3" id="KW-1185">Reference proteome</keyword>
<evidence type="ECO:0000256" key="1">
    <source>
        <dbReference type="SAM" id="MobiDB-lite"/>
    </source>
</evidence>
<evidence type="ECO:0000313" key="3">
    <source>
        <dbReference type="Proteomes" id="UP000324222"/>
    </source>
</evidence>
<organism evidence="2 3">
    <name type="scientific">Portunus trituberculatus</name>
    <name type="common">Swimming crab</name>
    <name type="synonym">Neptunus trituberculatus</name>
    <dbReference type="NCBI Taxonomy" id="210409"/>
    <lineage>
        <taxon>Eukaryota</taxon>
        <taxon>Metazoa</taxon>
        <taxon>Ecdysozoa</taxon>
        <taxon>Arthropoda</taxon>
        <taxon>Crustacea</taxon>
        <taxon>Multicrustacea</taxon>
        <taxon>Malacostraca</taxon>
        <taxon>Eumalacostraca</taxon>
        <taxon>Eucarida</taxon>
        <taxon>Decapoda</taxon>
        <taxon>Pleocyemata</taxon>
        <taxon>Brachyura</taxon>
        <taxon>Eubrachyura</taxon>
        <taxon>Portunoidea</taxon>
        <taxon>Portunidae</taxon>
        <taxon>Portuninae</taxon>
        <taxon>Portunus</taxon>
    </lineage>
</organism>
<name>A0A5B7H967_PORTR</name>
<proteinExistence type="predicted"/>
<feature type="region of interest" description="Disordered" evidence="1">
    <location>
        <begin position="1"/>
        <end position="30"/>
    </location>
</feature>
<evidence type="ECO:0000313" key="2">
    <source>
        <dbReference type="EMBL" id="MPC66466.1"/>
    </source>
</evidence>
<dbReference type="AlphaFoldDB" id="A0A5B7H967"/>
<reference evidence="2 3" key="1">
    <citation type="submission" date="2019-05" db="EMBL/GenBank/DDBJ databases">
        <title>Another draft genome of Portunus trituberculatus and its Hox gene families provides insights of decapod evolution.</title>
        <authorList>
            <person name="Jeong J.-H."/>
            <person name="Song I."/>
            <person name="Kim S."/>
            <person name="Choi T."/>
            <person name="Kim D."/>
            <person name="Ryu S."/>
            <person name="Kim W."/>
        </authorList>
    </citation>
    <scope>NUCLEOTIDE SEQUENCE [LARGE SCALE GENOMIC DNA]</scope>
    <source>
        <tissue evidence="2">Muscle</tissue>
    </source>
</reference>
<dbReference type="EMBL" id="VSRR010024793">
    <property type="protein sequence ID" value="MPC66466.1"/>
    <property type="molecule type" value="Genomic_DNA"/>
</dbReference>
<accession>A0A5B7H967</accession>
<dbReference type="Proteomes" id="UP000324222">
    <property type="component" value="Unassembled WGS sequence"/>
</dbReference>
<sequence length="83" mass="8683">MQRVKAGANQIPYPRPAPPSTNGSPANLGTGMIAGDSDVWGPLCLARPAPLVLQSLWEPGDSRPLPQAPLSTLLSRWVAGVTI</sequence>
<protein>
    <submittedName>
        <fullName evidence="2">Uncharacterized protein</fullName>
    </submittedName>
</protein>